<feature type="region of interest" description="Disordered" evidence="1">
    <location>
        <begin position="55"/>
        <end position="84"/>
    </location>
</feature>
<feature type="region of interest" description="Disordered" evidence="1">
    <location>
        <begin position="1"/>
        <end position="39"/>
    </location>
</feature>
<accession>H1V9X6</accession>
<gene>
    <name evidence="2" type="ORF">CH063_08458</name>
</gene>
<evidence type="ECO:0000313" key="2">
    <source>
        <dbReference type="EMBL" id="CCF37029.1"/>
    </source>
</evidence>
<dbReference type="AlphaFoldDB" id="H1V9X6"/>
<sequence length="84" mass="9685">NSCKGHSRKTPRTDFRKLDDTLPGPPKRPLARQFARHVGHPRRRLRAYGFYGIHPRVGPDSSVNMRGSSLTVTRRRRTTLEHGR</sequence>
<dbReference type="HOGENOM" id="CLU_2533561_0_0_1"/>
<feature type="non-terminal residue" evidence="2">
    <location>
        <position position="1"/>
    </location>
</feature>
<feature type="compositionally biased region" description="Polar residues" evidence="1">
    <location>
        <begin position="61"/>
        <end position="70"/>
    </location>
</feature>
<proteinExistence type="predicted"/>
<feature type="compositionally biased region" description="Basic residues" evidence="1">
    <location>
        <begin position="1"/>
        <end position="10"/>
    </location>
</feature>
<reference evidence="3" key="1">
    <citation type="journal article" date="2012" name="Nat. Genet.">
        <title>Lifestyle transitions in plant pathogenic Colletotrichum fungi deciphered by genome and transcriptome analyses.</title>
        <authorList>
            <person name="O'Connell R.J."/>
            <person name="Thon M.R."/>
            <person name="Hacquard S."/>
            <person name="Amyotte S.G."/>
            <person name="Kleemann J."/>
            <person name="Torres M.F."/>
            <person name="Damm U."/>
            <person name="Buiate E.A."/>
            <person name="Epstein L."/>
            <person name="Alkan N."/>
            <person name="Altmueller J."/>
            <person name="Alvarado-Balderrama L."/>
            <person name="Bauser C.A."/>
            <person name="Becker C."/>
            <person name="Birren B.W."/>
            <person name="Chen Z."/>
            <person name="Choi J."/>
            <person name="Crouch J.A."/>
            <person name="Duvick J.P."/>
            <person name="Farman M.A."/>
            <person name="Gan P."/>
            <person name="Heiman D."/>
            <person name="Henrissat B."/>
            <person name="Howard R.J."/>
            <person name="Kabbage M."/>
            <person name="Koch C."/>
            <person name="Kracher B."/>
            <person name="Kubo Y."/>
            <person name="Law A.D."/>
            <person name="Lebrun M.-H."/>
            <person name="Lee Y.-H."/>
            <person name="Miyara I."/>
            <person name="Moore N."/>
            <person name="Neumann U."/>
            <person name="Nordstroem K."/>
            <person name="Panaccione D.G."/>
            <person name="Panstruga R."/>
            <person name="Place M."/>
            <person name="Proctor R.H."/>
            <person name="Prusky D."/>
            <person name="Rech G."/>
            <person name="Reinhardt R."/>
            <person name="Rollins J.A."/>
            <person name="Rounsley S."/>
            <person name="Schardl C.L."/>
            <person name="Schwartz D.C."/>
            <person name="Shenoy N."/>
            <person name="Shirasu K."/>
            <person name="Sikhakolli U.R."/>
            <person name="Stueber K."/>
            <person name="Sukno S.A."/>
            <person name="Sweigard J.A."/>
            <person name="Takano Y."/>
            <person name="Takahara H."/>
            <person name="Trail F."/>
            <person name="van der Does H.C."/>
            <person name="Voll L.M."/>
            <person name="Will I."/>
            <person name="Young S."/>
            <person name="Zeng Q."/>
            <person name="Zhang J."/>
            <person name="Zhou S."/>
            <person name="Dickman M.B."/>
            <person name="Schulze-Lefert P."/>
            <person name="Ver Loren van Themaat E."/>
            <person name="Ma L.-J."/>
            <person name="Vaillancourt L.J."/>
        </authorList>
    </citation>
    <scope>NUCLEOTIDE SEQUENCE [LARGE SCALE GENOMIC DNA]</scope>
    <source>
        <strain evidence="3">IMI 349063</strain>
    </source>
</reference>
<evidence type="ECO:0000313" key="3">
    <source>
        <dbReference type="Proteomes" id="UP000007174"/>
    </source>
</evidence>
<protein>
    <submittedName>
        <fullName evidence="2">Uncharacterized protein</fullName>
    </submittedName>
</protein>
<organism evidence="2 3">
    <name type="scientific">Colletotrichum higginsianum (strain IMI 349063)</name>
    <name type="common">Crucifer anthracnose fungus</name>
    <dbReference type="NCBI Taxonomy" id="759273"/>
    <lineage>
        <taxon>Eukaryota</taxon>
        <taxon>Fungi</taxon>
        <taxon>Dikarya</taxon>
        <taxon>Ascomycota</taxon>
        <taxon>Pezizomycotina</taxon>
        <taxon>Sordariomycetes</taxon>
        <taxon>Hypocreomycetidae</taxon>
        <taxon>Glomerellales</taxon>
        <taxon>Glomerellaceae</taxon>
        <taxon>Colletotrichum</taxon>
        <taxon>Colletotrichum destructivum species complex</taxon>
    </lineage>
</organism>
<dbReference type="Proteomes" id="UP000007174">
    <property type="component" value="Unassembled WGS sequence"/>
</dbReference>
<evidence type="ECO:0000256" key="1">
    <source>
        <dbReference type="SAM" id="MobiDB-lite"/>
    </source>
</evidence>
<dbReference type="EMBL" id="CACQ02002270">
    <property type="protein sequence ID" value="CCF37029.1"/>
    <property type="molecule type" value="Genomic_DNA"/>
</dbReference>
<feature type="compositionally biased region" description="Basic and acidic residues" evidence="1">
    <location>
        <begin position="11"/>
        <end position="20"/>
    </location>
</feature>
<name>H1V9X6_COLHI</name>